<evidence type="ECO:0000313" key="2">
    <source>
        <dbReference type="Proteomes" id="UP000238479"/>
    </source>
</evidence>
<dbReference type="Gramene" id="PRQ31885">
    <property type="protein sequence ID" value="PRQ31885"/>
    <property type="gene ID" value="RchiOBHm_Chr5g0040341"/>
</dbReference>
<keyword evidence="2" id="KW-1185">Reference proteome</keyword>
<dbReference type="Proteomes" id="UP000238479">
    <property type="component" value="Chromosome 5"/>
</dbReference>
<evidence type="ECO:0000313" key="1">
    <source>
        <dbReference type="EMBL" id="PRQ31885.1"/>
    </source>
</evidence>
<proteinExistence type="predicted"/>
<dbReference type="EMBL" id="PDCK01000043">
    <property type="protein sequence ID" value="PRQ31885.1"/>
    <property type="molecule type" value="Genomic_DNA"/>
</dbReference>
<reference evidence="1 2" key="1">
    <citation type="journal article" date="2018" name="Nat. Genet.">
        <title>The Rosa genome provides new insights in the design of modern roses.</title>
        <authorList>
            <person name="Bendahmane M."/>
        </authorList>
    </citation>
    <scope>NUCLEOTIDE SEQUENCE [LARGE SCALE GENOMIC DNA]</scope>
    <source>
        <strain evidence="2">cv. Old Blush</strain>
    </source>
</reference>
<accession>A0A2P6QCH7</accession>
<protein>
    <submittedName>
        <fullName evidence="1">Uncharacterized protein</fullName>
    </submittedName>
</protein>
<sequence length="63" mass="7409">MFNVSIKESQATAFDRVSDNYNFNTLHASGFLWTISDLNNHLDQHYLLSRFDFKLMILVEKLV</sequence>
<organism evidence="1 2">
    <name type="scientific">Rosa chinensis</name>
    <name type="common">China rose</name>
    <dbReference type="NCBI Taxonomy" id="74649"/>
    <lineage>
        <taxon>Eukaryota</taxon>
        <taxon>Viridiplantae</taxon>
        <taxon>Streptophyta</taxon>
        <taxon>Embryophyta</taxon>
        <taxon>Tracheophyta</taxon>
        <taxon>Spermatophyta</taxon>
        <taxon>Magnoliopsida</taxon>
        <taxon>eudicotyledons</taxon>
        <taxon>Gunneridae</taxon>
        <taxon>Pentapetalae</taxon>
        <taxon>rosids</taxon>
        <taxon>fabids</taxon>
        <taxon>Rosales</taxon>
        <taxon>Rosaceae</taxon>
        <taxon>Rosoideae</taxon>
        <taxon>Rosoideae incertae sedis</taxon>
        <taxon>Rosa</taxon>
    </lineage>
</organism>
<comment type="caution">
    <text evidence="1">The sequence shown here is derived from an EMBL/GenBank/DDBJ whole genome shotgun (WGS) entry which is preliminary data.</text>
</comment>
<name>A0A2P6QCH7_ROSCH</name>
<dbReference type="AlphaFoldDB" id="A0A2P6QCH7"/>
<gene>
    <name evidence="1" type="ORF">RchiOBHm_Chr5g0040341</name>
</gene>